<name>A0ACC7VFF9_9BACI</name>
<gene>
    <name evidence="1" type="ORF">GLW08_12680</name>
</gene>
<protein>
    <submittedName>
        <fullName evidence="1">Uncharacterized protein</fullName>
    </submittedName>
</protein>
<accession>A0ACC7VFF9</accession>
<evidence type="ECO:0000313" key="2">
    <source>
        <dbReference type="Proteomes" id="UP000466692"/>
    </source>
</evidence>
<sequence length="326" mass="37929">MSIKNLKVLHNELEKELPDWIKFANVLGEYIYDYGLYKKIPAKIVISLPTQLYFSLFIAMGIADKKFSINKQTRSIRKTFLSLESGRRIIYVDEYKARKMSVLALEESPVFEGEMLLKVKDGNVEFGIPEWQWLEKVIILDEEYDGIKNSIKVNNKKQLGLNDNLFLKSIYSQNQLNRNAFFPGDYFYLIGNLLDIEESLKEEIFISDGERGALQDFLYLNSKNSYTNGKLISSQKRKLDFEVNESTPVIFSDSLSYLKQKKKFQKNPQIIITSMTESESRSTEIIEELKIDYLQNDNSLITKDILNYIKLNEVKVPNGVELMGWR</sequence>
<reference evidence="1" key="1">
    <citation type="submission" date="2019-11" db="EMBL/GenBank/DDBJ databases">
        <title>Genome sequences of 17 halophilic strains isolated from different environments.</title>
        <authorList>
            <person name="Furrow R.E."/>
        </authorList>
    </citation>
    <scope>NUCLEOTIDE SEQUENCE</scope>
    <source>
        <strain evidence="1">22510_22_Filter</strain>
    </source>
</reference>
<dbReference type="Proteomes" id="UP000466692">
    <property type="component" value="Unassembled WGS sequence"/>
</dbReference>
<keyword evidence="2" id="KW-1185">Reference proteome</keyword>
<comment type="caution">
    <text evidence="1">The sequence shown here is derived from an EMBL/GenBank/DDBJ whole genome shotgun (WGS) entry which is preliminary data.</text>
</comment>
<organism evidence="1 2">
    <name type="scientific">Pontibacillus yanchengensis</name>
    <dbReference type="NCBI Taxonomy" id="462910"/>
    <lineage>
        <taxon>Bacteria</taxon>
        <taxon>Bacillati</taxon>
        <taxon>Bacillota</taxon>
        <taxon>Bacilli</taxon>
        <taxon>Bacillales</taxon>
        <taxon>Bacillaceae</taxon>
        <taxon>Pontibacillus</taxon>
    </lineage>
</organism>
<proteinExistence type="predicted"/>
<evidence type="ECO:0000313" key="1">
    <source>
        <dbReference type="EMBL" id="MYL54193.1"/>
    </source>
</evidence>
<dbReference type="EMBL" id="WMEU01000003">
    <property type="protein sequence ID" value="MYL54193.1"/>
    <property type="molecule type" value="Genomic_DNA"/>
</dbReference>